<accession>A0A6G1IMV7</accession>
<dbReference type="AlphaFoldDB" id="A0A6G1IMV7"/>
<dbReference type="EMBL" id="MU005602">
    <property type="protein sequence ID" value="KAF2679577.1"/>
    <property type="molecule type" value="Genomic_DNA"/>
</dbReference>
<dbReference type="Proteomes" id="UP000799291">
    <property type="component" value="Unassembled WGS sequence"/>
</dbReference>
<reference evidence="1" key="1">
    <citation type="journal article" date="2020" name="Stud. Mycol.">
        <title>101 Dothideomycetes genomes: a test case for predicting lifestyles and emergence of pathogens.</title>
        <authorList>
            <person name="Haridas S."/>
            <person name="Albert R."/>
            <person name="Binder M."/>
            <person name="Bloem J."/>
            <person name="Labutti K."/>
            <person name="Salamov A."/>
            <person name="Andreopoulos B."/>
            <person name="Baker S."/>
            <person name="Barry K."/>
            <person name="Bills G."/>
            <person name="Bluhm B."/>
            <person name="Cannon C."/>
            <person name="Castanera R."/>
            <person name="Culley D."/>
            <person name="Daum C."/>
            <person name="Ezra D."/>
            <person name="Gonzalez J."/>
            <person name="Henrissat B."/>
            <person name="Kuo A."/>
            <person name="Liang C."/>
            <person name="Lipzen A."/>
            <person name="Lutzoni F."/>
            <person name="Magnuson J."/>
            <person name="Mondo S."/>
            <person name="Nolan M."/>
            <person name="Ohm R."/>
            <person name="Pangilinan J."/>
            <person name="Park H.-J."/>
            <person name="Ramirez L."/>
            <person name="Alfaro M."/>
            <person name="Sun H."/>
            <person name="Tritt A."/>
            <person name="Yoshinaga Y."/>
            <person name="Zwiers L.-H."/>
            <person name="Turgeon B."/>
            <person name="Goodwin S."/>
            <person name="Spatafora J."/>
            <person name="Crous P."/>
            <person name="Grigoriev I."/>
        </authorList>
    </citation>
    <scope>NUCLEOTIDE SEQUENCE</scope>
    <source>
        <strain evidence="1">CBS 122367</strain>
    </source>
</reference>
<protein>
    <submittedName>
        <fullName evidence="1">Uncharacterized protein</fullName>
    </submittedName>
</protein>
<sequence>MRTKSFVHSMQWLEDVVKILLVKERRKIFVITGTATTTTSFRQVFSQRGLNLGVGVDATAFTGVPISAGPEVGRKTEERVSDGETAFAFQVREVWVRRKEGVRKHSVITKSALFSQERNEVEVEGLSEDLGGKEFDLQTTVVEQAIGEDDDDEGVEDVVCVMPNDVWLDDTPL</sequence>
<dbReference type="OrthoDB" id="4500473at2759"/>
<evidence type="ECO:0000313" key="2">
    <source>
        <dbReference type="Proteomes" id="UP000799291"/>
    </source>
</evidence>
<proteinExistence type="predicted"/>
<gene>
    <name evidence="1" type="ORF">K458DRAFT_393707</name>
</gene>
<evidence type="ECO:0000313" key="1">
    <source>
        <dbReference type="EMBL" id="KAF2679577.1"/>
    </source>
</evidence>
<organism evidence="1 2">
    <name type="scientific">Lentithecium fluviatile CBS 122367</name>
    <dbReference type="NCBI Taxonomy" id="1168545"/>
    <lineage>
        <taxon>Eukaryota</taxon>
        <taxon>Fungi</taxon>
        <taxon>Dikarya</taxon>
        <taxon>Ascomycota</taxon>
        <taxon>Pezizomycotina</taxon>
        <taxon>Dothideomycetes</taxon>
        <taxon>Pleosporomycetidae</taxon>
        <taxon>Pleosporales</taxon>
        <taxon>Massarineae</taxon>
        <taxon>Lentitheciaceae</taxon>
        <taxon>Lentithecium</taxon>
    </lineage>
</organism>
<name>A0A6G1IMV7_9PLEO</name>
<keyword evidence="2" id="KW-1185">Reference proteome</keyword>